<dbReference type="EMBL" id="BAABIS010000001">
    <property type="protein sequence ID" value="GAA4836554.1"/>
    <property type="molecule type" value="Genomic_DNA"/>
</dbReference>
<dbReference type="InterPro" id="IPR029058">
    <property type="entry name" value="AB_hydrolase_fold"/>
</dbReference>
<sequence>MHSPENVRKRRFTAAAVAVGTAAAIGAFAVAGTADAAAPTPAADRGPKPTVVLEHGAFADGSSWDGVVAALRRDGYPVVAAANPLRGPASDAAALRSLVDHLKGPVVLVGHSYGGSVISQAAVGEPRVKALVYVAAFLPAPGESALELTDRFPGSTLPGTLDPVPFTGADGSTGTDLYIQQDKFRAQFAADVPADRAALAAAAQRPIAQAALTEKATAAAWETVPSWDVVTTEDLNIPAAAQRFMARRAHAHTTEVAASHSVAVSHPDLVAGVIEKAARATR</sequence>
<name>A0ABP9DGX7_9ACTN</name>
<dbReference type="PANTHER" id="PTHR37017:SF11">
    <property type="entry name" value="ESTERASE_LIPASE_THIOESTERASE DOMAIN-CONTAINING PROTEIN"/>
    <property type="match status" value="1"/>
</dbReference>
<accession>A0ABP9DGX7</accession>
<evidence type="ECO:0000313" key="4">
    <source>
        <dbReference type="Proteomes" id="UP001501752"/>
    </source>
</evidence>
<dbReference type="Pfam" id="PF12697">
    <property type="entry name" value="Abhydrolase_6"/>
    <property type="match status" value="1"/>
</dbReference>
<reference evidence="4" key="1">
    <citation type="journal article" date="2019" name="Int. J. Syst. Evol. Microbiol.">
        <title>The Global Catalogue of Microorganisms (GCM) 10K type strain sequencing project: providing services to taxonomists for standard genome sequencing and annotation.</title>
        <authorList>
            <consortium name="The Broad Institute Genomics Platform"/>
            <consortium name="The Broad Institute Genome Sequencing Center for Infectious Disease"/>
            <person name="Wu L."/>
            <person name="Ma J."/>
        </authorList>
    </citation>
    <scope>NUCLEOTIDE SEQUENCE [LARGE SCALE GENOMIC DNA]</scope>
    <source>
        <strain evidence="4">JCM 13006</strain>
    </source>
</reference>
<dbReference type="GO" id="GO:0016787">
    <property type="term" value="F:hydrolase activity"/>
    <property type="evidence" value="ECO:0007669"/>
    <property type="project" value="UniProtKB-KW"/>
</dbReference>
<dbReference type="RefSeq" id="WP_425559568.1">
    <property type="nucleotide sequence ID" value="NZ_BAABIS010000001.1"/>
</dbReference>
<keyword evidence="3" id="KW-0378">Hydrolase</keyword>
<evidence type="ECO:0000256" key="1">
    <source>
        <dbReference type="SAM" id="SignalP"/>
    </source>
</evidence>
<dbReference type="PROSITE" id="PS51318">
    <property type="entry name" value="TAT"/>
    <property type="match status" value="1"/>
</dbReference>
<dbReference type="PANTHER" id="PTHR37017">
    <property type="entry name" value="AB HYDROLASE-1 DOMAIN-CONTAINING PROTEIN-RELATED"/>
    <property type="match status" value="1"/>
</dbReference>
<protein>
    <submittedName>
        <fullName evidence="3">Alpha/beta hydrolase</fullName>
    </submittedName>
</protein>
<proteinExistence type="predicted"/>
<feature type="chain" id="PRO_5045864944" evidence="1">
    <location>
        <begin position="37"/>
        <end position="282"/>
    </location>
</feature>
<dbReference type="Proteomes" id="UP001501752">
    <property type="component" value="Unassembled WGS sequence"/>
</dbReference>
<evidence type="ECO:0000313" key="3">
    <source>
        <dbReference type="EMBL" id="GAA4836554.1"/>
    </source>
</evidence>
<keyword evidence="1" id="KW-0732">Signal</keyword>
<dbReference type="InterPro" id="IPR006311">
    <property type="entry name" value="TAT_signal"/>
</dbReference>
<dbReference type="Gene3D" id="3.40.50.1820">
    <property type="entry name" value="alpha/beta hydrolase"/>
    <property type="match status" value="1"/>
</dbReference>
<evidence type="ECO:0000259" key="2">
    <source>
        <dbReference type="Pfam" id="PF12697"/>
    </source>
</evidence>
<feature type="domain" description="AB hydrolase-1" evidence="2">
    <location>
        <begin position="51"/>
        <end position="271"/>
    </location>
</feature>
<feature type="signal peptide" evidence="1">
    <location>
        <begin position="1"/>
        <end position="36"/>
    </location>
</feature>
<dbReference type="InterPro" id="IPR000073">
    <property type="entry name" value="AB_hydrolase_1"/>
</dbReference>
<gene>
    <name evidence="3" type="ORF">GCM10023235_09340</name>
</gene>
<dbReference type="InterPro" id="IPR052897">
    <property type="entry name" value="Sec-Metab_Biosynth_Hydrolase"/>
</dbReference>
<dbReference type="SUPFAM" id="SSF53474">
    <property type="entry name" value="alpha/beta-Hydrolases"/>
    <property type="match status" value="1"/>
</dbReference>
<keyword evidence="4" id="KW-1185">Reference proteome</keyword>
<organism evidence="3 4">
    <name type="scientific">Kitasatospora terrestris</name>
    <dbReference type="NCBI Taxonomy" id="258051"/>
    <lineage>
        <taxon>Bacteria</taxon>
        <taxon>Bacillati</taxon>
        <taxon>Actinomycetota</taxon>
        <taxon>Actinomycetes</taxon>
        <taxon>Kitasatosporales</taxon>
        <taxon>Streptomycetaceae</taxon>
        <taxon>Kitasatospora</taxon>
    </lineage>
</organism>
<comment type="caution">
    <text evidence="3">The sequence shown here is derived from an EMBL/GenBank/DDBJ whole genome shotgun (WGS) entry which is preliminary data.</text>
</comment>